<dbReference type="AlphaFoldDB" id="A0A1I7W342"/>
<dbReference type="OMA" id="FKHQDDF"/>
<dbReference type="STRING" id="7209.A0A1I7W342"/>
<keyword evidence="3 5" id="KW-0694">RNA-binding</keyword>
<evidence type="ECO:0000313" key="9">
    <source>
        <dbReference type="WBParaSite" id="EN70_913"/>
    </source>
</evidence>
<dbReference type="PANTHER" id="PTHR47640:SF11">
    <property type="entry name" value="RNA-BINDING PROTEIN 42"/>
    <property type="match status" value="1"/>
</dbReference>
<dbReference type="OrthoDB" id="1749473at2759"/>
<dbReference type="Pfam" id="PF00076">
    <property type="entry name" value="RRM_1"/>
    <property type="match status" value="1"/>
</dbReference>
<dbReference type="RefSeq" id="XP_003139793.1">
    <property type="nucleotide sequence ID" value="XM_003139745.2"/>
</dbReference>
<accession>A0A1S0U2D3</accession>
<dbReference type="GeneID" id="9941607"/>
<dbReference type="PANTHER" id="PTHR47640">
    <property type="entry name" value="TRNA SELENOCYSTEINE 1-ASSOCIATED PROTEIN 1-RELATED-RELATED"/>
    <property type="match status" value="1"/>
</dbReference>
<evidence type="ECO:0000256" key="3">
    <source>
        <dbReference type="ARBA" id="ARBA00022884"/>
    </source>
</evidence>
<dbReference type="InterPro" id="IPR035979">
    <property type="entry name" value="RBD_domain_sf"/>
</dbReference>
<keyword evidence="8" id="KW-1185">Reference proteome</keyword>
<dbReference type="SUPFAM" id="SSF54928">
    <property type="entry name" value="RNA-binding domain, RBD"/>
    <property type="match status" value="1"/>
</dbReference>
<reference evidence="7 8" key="1">
    <citation type="submission" date="2012-04" db="EMBL/GenBank/DDBJ databases">
        <title>The Genome Sequence of Loa loa.</title>
        <authorList>
            <consortium name="The Broad Institute Genome Sequencing Platform"/>
            <consortium name="Broad Institute Genome Sequencing Center for Infectious Disease"/>
            <person name="Nutman T.B."/>
            <person name="Fink D.L."/>
            <person name="Russ C."/>
            <person name="Young S."/>
            <person name="Zeng Q."/>
            <person name="Gargeya S."/>
            <person name="Alvarado L."/>
            <person name="Berlin A."/>
            <person name="Chapman S.B."/>
            <person name="Chen Z."/>
            <person name="Freedman E."/>
            <person name="Gellesch M."/>
            <person name="Goldberg J."/>
            <person name="Griggs A."/>
            <person name="Gujja S."/>
            <person name="Heilman E.R."/>
            <person name="Heiman D."/>
            <person name="Howarth C."/>
            <person name="Mehta T."/>
            <person name="Neiman D."/>
            <person name="Pearson M."/>
            <person name="Roberts A."/>
            <person name="Saif S."/>
            <person name="Shea T."/>
            <person name="Shenoy N."/>
            <person name="Sisk P."/>
            <person name="Stolte C."/>
            <person name="Sykes S."/>
            <person name="White J."/>
            <person name="Yandava C."/>
            <person name="Haas B."/>
            <person name="Henn M.R."/>
            <person name="Nusbaum C."/>
            <person name="Birren B."/>
        </authorList>
    </citation>
    <scope>NUCLEOTIDE SEQUENCE [LARGE SCALE GENOMIC DNA]</scope>
</reference>
<dbReference type="InterPro" id="IPR050825">
    <property type="entry name" value="RBM42_RBP45_47-like"/>
</dbReference>
<name>A0A1I7W342_LOALO</name>
<feature type="domain" description="RRM" evidence="6">
    <location>
        <begin position="244"/>
        <end position="322"/>
    </location>
</feature>
<organism evidence="8 9">
    <name type="scientific">Loa loa</name>
    <name type="common">Eye worm</name>
    <name type="synonym">Filaria loa</name>
    <dbReference type="NCBI Taxonomy" id="7209"/>
    <lineage>
        <taxon>Eukaryota</taxon>
        <taxon>Metazoa</taxon>
        <taxon>Ecdysozoa</taxon>
        <taxon>Nematoda</taxon>
        <taxon>Chromadorea</taxon>
        <taxon>Rhabditida</taxon>
        <taxon>Spirurina</taxon>
        <taxon>Spiruromorpha</taxon>
        <taxon>Filarioidea</taxon>
        <taxon>Onchocercidae</taxon>
        <taxon>Loa</taxon>
    </lineage>
</organism>
<dbReference type="GO" id="GO:0003729">
    <property type="term" value="F:mRNA binding"/>
    <property type="evidence" value="ECO:0007669"/>
    <property type="project" value="InterPro"/>
</dbReference>
<comment type="similarity">
    <text evidence="1">Belongs to the RRM RBM42 family.</text>
</comment>
<dbReference type="Proteomes" id="UP000095285">
    <property type="component" value="Unassembled WGS sequence"/>
</dbReference>
<evidence type="ECO:0000259" key="6">
    <source>
        <dbReference type="PROSITE" id="PS50102"/>
    </source>
</evidence>
<gene>
    <name evidence="7 9" type="ORF">LOAG_04208</name>
</gene>
<evidence type="ECO:0000313" key="8">
    <source>
        <dbReference type="Proteomes" id="UP000095285"/>
    </source>
</evidence>
<dbReference type="KEGG" id="loa:LOAG_04208"/>
<dbReference type="EMBL" id="JH712128">
    <property type="protein sequence ID" value="EFO24276.1"/>
    <property type="molecule type" value="Genomic_DNA"/>
</dbReference>
<evidence type="ECO:0000256" key="5">
    <source>
        <dbReference type="PROSITE-ProRule" id="PRU00176"/>
    </source>
</evidence>
<dbReference type="WBParaSite" id="EN70_913">
    <property type="protein sequence ID" value="EN70_913"/>
    <property type="gene ID" value="EN70_913"/>
</dbReference>
<dbReference type="Gene3D" id="3.30.70.330">
    <property type="match status" value="1"/>
</dbReference>
<accession>A0A1I7W342</accession>
<evidence type="ECO:0000256" key="1">
    <source>
        <dbReference type="ARBA" id="ARBA00007408"/>
    </source>
</evidence>
<sequence length="343" mass="38423">MIANENRSIEDELALFEKEISSVEPHTRIASTVTTSASVTQADVLRTSPNTVVSPILNNISTHPSVQPSIGPAVRPEPRPVMGPFISSSMVANPVNPVVRPAPPPFVPHVMMRPGFIPQTNLAMRFIPPQLRLPLVGFMRPPVHIPPQPSVLESGPSLYEDVVRKDDSKDGEKDGEAATSSLKTQVLTSDIEAIAQKIHSESTHRSTYIGQVMRGEKRMKRFLRCGGGQVWEDKSLAEWDPNDFRIFCGDLGNEVSDELLAKAFRKYPSFQKAKVIREARTNKSKGYGFVSFKHQDDFVRACREMDGKYVGNRPIKLRKSNWKERNMDIVKKKRKQKQKLGLA</sequence>
<dbReference type="eggNOG" id="KOG0226">
    <property type="taxonomic scope" value="Eukaryota"/>
</dbReference>
<proteinExistence type="inferred from homology"/>
<dbReference type="CTD" id="9941607"/>
<dbReference type="SMART" id="SM00360">
    <property type="entry name" value="RRM"/>
    <property type="match status" value="1"/>
</dbReference>
<dbReference type="InterPro" id="IPR012677">
    <property type="entry name" value="Nucleotide-bd_a/b_plait_sf"/>
</dbReference>
<protein>
    <recommendedName>
        <fullName evidence="2">RNA-binding protein 42</fullName>
    </recommendedName>
    <alternativeName>
        <fullName evidence="4">RNA-binding motif protein 42</fullName>
    </alternativeName>
</protein>
<evidence type="ECO:0000256" key="4">
    <source>
        <dbReference type="ARBA" id="ARBA00030574"/>
    </source>
</evidence>
<evidence type="ECO:0000256" key="2">
    <source>
        <dbReference type="ARBA" id="ARBA00015192"/>
    </source>
</evidence>
<dbReference type="InterPro" id="IPR034215">
    <property type="entry name" value="RBM42_RRM"/>
</dbReference>
<dbReference type="PROSITE" id="PS50102">
    <property type="entry name" value="RRM"/>
    <property type="match status" value="1"/>
</dbReference>
<dbReference type="CDD" id="cd12383">
    <property type="entry name" value="RRM_RBM42"/>
    <property type="match status" value="1"/>
</dbReference>
<evidence type="ECO:0000313" key="7">
    <source>
        <dbReference type="EMBL" id="EFO24276.1"/>
    </source>
</evidence>
<dbReference type="FunCoup" id="A0A1I7W342">
    <property type="interactions" value="1174"/>
</dbReference>
<dbReference type="InterPro" id="IPR000504">
    <property type="entry name" value="RRM_dom"/>
</dbReference>
<reference evidence="9" key="2">
    <citation type="submission" date="2016-11" db="UniProtKB">
        <authorList>
            <consortium name="WormBaseParasite"/>
        </authorList>
    </citation>
    <scope>IDENTIFICATION</scope>
</reference>